<comment type="caution">
    <text evidence="2">The sequence shown here is derived from an EMBL/GenBank/DDBJ whole genome shotgun (WGS) entry which is preliminary data.</text>
</comment>
<dbReference type="AlphaFoldDB" id="A0AA88N665"/>
<feature type="transmembrane region" description="Helical" evidence="1">
    <location>
        <begin position="93"/>
        <end position="109"/>
    </location>
</feature>
<sequence>MSSSVLWVVVEPVCRILGIFTAAVLCAVGVETLHQTDFFSLAVYLLVSSAGMMLFEMTYFVDAFFVTWFPYSVTSTFFVIWKKMANVGGFQKFLYYTVLSVMCFLHPVLVWHAVIPGTMLLLTGLMNFILSKRKKTNPPKEDRETYADSIECITELDEPEQTFSFLYIISGKRASRLHNNSSDCSQTMLGADHSGQNIYNLPSKAEQRNTHFIKSFKEDDTELEEFVMDPDETTSDKAPMIRM</sequence>
<evidence type="ECO:0000313" key="3">
    <source>
        <dbReference type="Proteomes" id="UP001187315"/>
    </source>
</evidence>
<evidence type="ECO:0000256" key="1">
    <source>
        <dbReference type="SAM" id="Phobius"/>
    </source>
</evidence>
<gene>
    <name evidence="2" type="ORF">Q7C36_007864</name>
</gene>
<organism evidence="2 3">
    <name type="scientific">Tachysurus vachellii</name>
    <name type="common">Darkbarbel catfish</name>
    <name type="synonym">Pelteobagrus vachellii</name>
    <dbReference type="NCBI Taxonomy" id="175792"/>
    <lineage>
        <taxon>Eukaryota</taxon>
        <taxon>Metazoa</taxon>
        <taxon>Chordata</taxon>
        <taxon>Craniata</taxon>
        <taxon>Vertebrata</taxon>
        <taxon>Euteleostomi</taxon>
        <taxon>Actinopterygii</taxon>
        <taxon>Neopterygii</taxon>
        <taxon>Teleostei</taxon>
        <taxon>Ostariophysi</taxon>
        <taxon>Siluriformes</taxon>
        <taxon>Bagridae</taxon>
        <taxon>Tachysurus</taxon>
    </lineage>
</organism>
<dbReference type="Pfam" id="PF16054">
    <property type="entry name" value="TMEM72"/>
    <property type="match status" value="1"/>
</dbReference>
<evidence type="ECO:0000313" key="2">
    <source>
        <dbReference type="EMBL" id="KAK2852663.1"/>
    </source>
</evidence>
<feature type="transmembrane region" description="Helical" evidence="1">
    <location>
        <begin position="63"/>
        <end position="81"/>
    </location>
</feature>
<proteinExistence type="predicted"/>
<name>A0AA88N665_TACVA</name>
<dbReference type="EMBL" id="JAVHJS010000007">
    <property type="protein sequence ID" value="KAK2852663.1"/>
    <property type="molecule type" value="Genomic_DNA"/>
</dbReference>
<dbReference type="PANTHER" id="PTHR28474:SF1">
    <property type="entry name" value="TRANSMEMBRANE PROTEIN 72"/>
    <property type="match status" value="1"/>
</dbReference>
<keyword evidence="1" id="KW-1133">Transmembrane helix</keyword>
<dbReference type="InterPro" id="IPR032055">
    <property type="entry name" value="TMEM72"/>
</dbReference>
<keyword evidence="1" id="KW-0812">Transmembrane</keyword>
<accession>A0AA88N665</accession>
<feature type="transmembrane region" description="Helical" evidence="1">
    <location>
        <begin position="6"/>
        <end position="26"/>
    </location>
</feature>
<dbReference type="PANTHER" id="PTHR28474">
    <property type="entry name" value="TRANSMEMBRANE PROTEIN 72"/>
    <property type="match status" value="1"/>
</dbReference>
<keyword evidence="3" id="KW-1185">Reference proteome</keyword>
<evidence type="ECO:0008006" key="4">
    <source>
        <dbReference type="Google" id="ProtNLM"/>
    </source>
</evidence>
<dbReference type="Proteomes" id="UP001187315">
    <property type="component" value="Unassembled WGS sequence"/>
</dbReference>
<protein>
    <recommendedName>
        <fullName evidence="4">Transmembrane protein 72</fullName>
    </recommendedName>
</protein>
<feature type="transmembrane region" description="Helical" evidence="1">
    <location>
        <begin position="38"/>
        <end position="57"/>
    </location>
</feature>
<reference evidence="2" key="1">
    <citation type="submission" date="2023-08" db="EMBL/GenBank/DDBJ databases">
        <title>Pelteobagrus vachellii genome.</title>
        <authorList>
            <person name="Liu H."/>
        </authorList>
    </citation>
    <scope>NUCLEOTIDE SEQUENCE</scope>
    <source>
        <strain evidence="2">PRFRI_2022a</strain>
        <tissue evidence="2">Muscle</tissue>
    </source>
</reference>
<keyword evidence="1" id="KW-0472">Membrane</keyword>